<comment type="function">
    <text evidence="2">Pyridoxal 5'-phosphate (PLP)-binding protein, which is involved in PLP homeostasis.</text>
</comment>
<evidence type="ECO:0000256" key="1">
    <source>
        <dbReference type="ARBA" id="ARBA00022898"/>
    </source>
</evidence>
<dbReference type="FunFam" id="3.20.20.10:FF:000018">
    <property type="entry name" value="Pyridoxal phosphate homeostasis protein"/>
    <property type="match status" value="1"/>
</dbReference>
<dbReference type="RefSeq" id="WP_149485806.1">
    <property type="nucleotide sequence ID" value="NZ_CP036150.1"/>
</dbReference>
<reference evidence="6 7" key="1">
    <citation type="submission" date="2019-02" db="EMBL/GenBank/DDBJ databases">
        <title>Complete Genome Sequence and Methylome Analysis of free living Spirochaetas.</title>
        <authorList>
            <person name="Fomenkov A."/>
            <person name="Dubinina G."/>
            <person name="Leshcheva N."/>
            <person name="Mikheeva N."/>
            <person name="Grabovich M."/>
            <person name="Vincze T."/>
            <person name="Roberts R.J."/>
        </authorList>
    </citation>
    <scope>NUCLEOTIDE SEQUENCE [LARGE SCALE GENOMIC DNA]</scope>
    <source>
        <strain evidence="6 7">K2</strain>
    </source>
</reference>
<dbReference type="SUPFAM" id="SSF51419">
    <property type="entry name" value="PLP-binding barrel"/>
    <property type="match status" value="1"/>
</dbReference>
<dbReference type="PANTHER" id="PTHR10146">
    <property type="entry name" value="PROLINE SYNTHETASE CO-TRANSCRIBED BACTERIAL HOMOLOG PROTEIN"/>
    <property type="match status" value="1"/>
</dbReference>
<sequence>MSVLENIKKVQSSIEQAALKAGRNSSDIKLMAVSKTNPVELIREAYDAGQRLFGENRVAEAQEKFALLPDDIDLHLIGHLQKNKIKTAVSVFDCIQTIDSRELAEKLVQTSKDQDRVLRVLLQLKTAEEGKKTGFSSEEEIIETAGWIRENSGIKMEGLMTIAPFTKDEVQVRSAFARCRNLQEKLMSLYRDQDFSVLSMGMSSDYHWAVQEGSTLLRIGSAIFGYRS</sequence>
<dbReference type="OrthoDB" id="9804072at2"/>
<evidence type="ECO:0000256" key="3">
    <source>
        <dbReference type="PIRSR" id="PIRSR004848-1"/>
    </source>
</evidence>
<dbReference type="HAMAP" id="MF_02087">
    <property type="entry name" value="PLP_homeostasis"/>
    <property type="match status" value="1"/>
</dbReference>
<dbReference type="Pfam" id="PF01168">
    <property type="entry name" value="Ala_racemase_N"/>
    <property type="match status" value="1"/>
</dbReference>
<evidence type="ECO:0000256" key="4">
    <source>
        <dbReference type="RuleBase" id="RU004514"/>
    </source>
</evidence>
<dbReference type="Gene3D" id="3.20.20.10">
    <property type="entry name" value="Alanine racemase"/>
    <property type="match status" value="1"/>
</dbReference>
<protein>
    <recommendedName>
        <fullName evidence="2">Pyridoxal phosphate homeostasis protein</fullName>
        <shortName evidence="2">PLP homeostasis protein</shortName>
    </recommendedName>
</protein>
<organism evidence="6 7">
    <name type="scientific">Oceanispirochaeta crateris</name>
    <dbReference type="NCBI Taxonomy" id="2518645"/>
    <lineage>
        <taxon>Bacteria</taxon>
        <taxon>Pseudomonadati</taxon>
        <taxon>Spirochaetota</taxon>
        <taxon>Spirochaetia</taxon>
        <taxon>Spirochaetales</taxon>
        <taxon>Spirochaetaceae</taxon>
        <taxon>Oceanispirochaeta</taxon>
    </lineage>
</organism>
<keyword evidence="7" id="KW-1185">Reference proteome</keyword>
<evidence type="ECO:0000313" key="6">
    <source>
        <dbReference type="EMBL" id="QEN07726.1"/>
    </source>
</evidence>
<dbReference type="EMBL" id="CP036150">
    <property type="protein sequence ID" value="QEN07726.1"/>
    <property type="molecule type" value="Genomic_DNA"/>
</dbReference>
<accession>A0A5C1QMD4</accession>
<feature type="modified residue" description="N6-(pyridoxal phosphate)lysine" evidence="2 3">
    <location>
        <position position="35"/>
    </location>
</feature>
<dbReference type="InterPro" id="IPR011078">
    <property type="entry name" value="PyrdxlP_homeostasis"/>
</dbReference>
<dbReference type="InterPro" id="IPR001608">
    <property type="entry name" value="Ala_racemase_N"/>
</dbReference>
<proteinExistence type="inferred from homology"/>
<keyword evidence="1 2" id="KW-0663">Pyridoxal phosphate</keyword>
<evidence type="ECO:0000313" key="7">
    <source>
        <dbReference type="Proteomes" id="UP000324209"/>
    </source>
</evidence>
<gene>
    <name evidence="6" type="ORF">EXM22_06880</name>
</gene>
<evidence type="ECO:0000259" key="5">
    <source>
        <dbReference type="Pfam" id="PF01168"/>
    </source>
</evidence>
<dbReference type="PANTHER" id="PTHR10146:SF14">
    <property type="entry name" value="PYRIDOXAL PHOSPHATE HOMEOSTASIS PROTEIN"/>
    <property type="match status" value="1"/>
</dbReference>
<name>A0A5C1QMD4_9SPIO</name>
<dbReference type="PIRSF" id="PIRSF004848">
    <property type="entry name" value="YBL036c_PLPDEIII"/>
    <property type="match status" value="1"/>
</dbReference>
<dbReference type="Proteomes" id="UP000324209">
    <property type="component" value="Chromosome"/>
</dbReference>
<comment type="similarity">
    <text evidence="2 4">Belongs to the pyridoxal phosphate-binding protein YggS/PROSC family.</text>
</comment>
<evidence type="ECO:0000256" key="2">
    <source>
        <dbReference type="HAMAP-Rule" id="MF_02087"/>
    </source>
</evidence>
<dbReference type="KEGG" id="ock:EXM22_06880"/>
<dbReference type="InterPro" id="IPR029066">
    <property type="entry name" value="PLP-binding_barrel"/>
</dbReference>
<dbReference type="AlphaFoldDB" id="A0A5C1QMD4"/>
<dbReference type="NCBIfam" id="TIGR00044">
    <property type="entry name" value="YggS family pyridoxal phosphate-dependent enzyme"/>
    <property type="match status" value="1"/>
</dbReference>
<dbReference type="GO" id="GO:0030170">
    <property type="term" value="F:pyridoxal phosphate binding"/>
    <property type="evidence" value="ECO:0007669"/>
    <property type="project" value="UniProtKB-UniRule"/>
</dbReference>
<feature type="domain" description="Alanine racemase N-terminal" evidence="5">
    <location>
        <begin position="26"/>
        <end position="227"/>
    </location>
</feature>
<dbReference type="CDD" id="cd00635">
    <property type="entry name" value="PLPDE_III_YBL036c_like"/>
    <property type="match status" value="1"/>
</dbReference>
<comment type="cofactor">
    <cofactor evidence="3">
        <name>pyridoxal 5'-phosphate</name>
        <dbReference type="ChEBI" id="CHEBI:597326"/>
    </cofactor>
</comment>